<dbReference type="Gene3D" id="2.60.470.10">
    <property type="entry name" value="Acid-sensing ion channels like domains"/>
    <property type="match status" value="1"/>
</dbReference>
<evidence type="ECO:0000256" key="3">
    <source>
        <dbReference type="ARBA" id="ARBA00022461"/>
    </source>
</evidence>
<keyword evidence="4 11" id="KW-0812">Transmembrane</keyword>
<feature type="non-terminal residue" evidence="12">
    <location>
        <position position="1"/>
    </location>
</feature>
<keyword evidence="3 11" id="KW-0894">Sodium channel</keyword>
<comment type="subcellular location">
    <subcellularLocation>
        <location evidence="1">Membrane</location>
        <topology evidence="1">Multi-pass membrane protein</topology>
    </subcellularLocation>
</comment>
<accession>A0AAD9K972</accession>
<comment type="caution">
    <text evidence="12">The sequence shown here is derived from an EMBL/GenBank/DDBJ whole genome shotgun (WGS) entry which is preliminary data.</text>
</comment>
<keyword evidence="9 11" id="KW-0739">Sodium transport</keyword>
<evidence type="ECO:0000256" key="9">
    <source>
        <dbReference type="ARBA" id="ARBA00023201"/>
    </source>
</evidence>
<evidence type="ECO:0000256" key="6">
    <source>
        <dbReference type="ARBA" id="ARBA00023053"/>
    </source>
</evidence>
<keyword evidence="10 11" id="KW-0407">Ion channel</keyword>
<evidence type="ECO:0000256" key="8">
    <source>
        <dbReference type="ARBA" id="ARBA00023136"/>
    </source>
</evidence>
<evidence type="ECO:0000256" key="7">
    <source>
        <dbReference type="ARBA" id="ARBA00023065"/>
    </source>
</evidence>
<keyword evidence="6" id="KW-0915">Sodium</keyword>
<proteinExistence type="inferred from homology"/>
<evidence type="ECO:0000256" key="4">
    <source>
        <dbReference type="ARBA" id="ARBA00022692"/>
    </source>
</evidence>
<reference evidence="12" key="1">
    <citation type="journal article" date="2023" name="Mol. Biol. Evol.">
        <title>Third-Generation Sequencing Reveals the Adaptive Role of the Epigenome in Three Deep-Sea Polychaetes.</title>
        <authorList>
            <person name="Perez M."/>
            <person name="Aroh O."/>
            <person name="Sun Y."/>
            <person name="Lan Y."/>
            <person name="Juniper S.K."/>
            <person name="Young C.R."/>
            <person name="Angers B."/>
            <person name="Qian P.Y."/>
        </authorList>
    </citation>
    <scope>NUCLEOTIDE SEQUENCE</scope>
    <source>
        <strain evidence="12">P08H-3</strain>
    </source>
</reference>
<keyword evidence="2 11" id="KW-0813">Transport</keyword>
<dbReference type="Pfam" id="PF00858">
    <property type="entry name" value="ASC"/>
    <property type="match status" value="1"/>
</dbReference>
<evidence type="ECO:0000313" key="13">
    <source>
        <dbReference type="Proteomes" id="UP001208570"/>
    </source>
</evidence>
<name>A0AAD9K972_9ANNE</name>
<keyword evidence="13" id="KW-1185">Reference proteome</keyword>
<dbReference type="GO" id="GO:0005272">
    <property type="term" value="F:sodium channel activity"/>
    <property type="evidence" value="ECO:0007669"/>
    <property type="project" value="UniProtKB-KW"/>
</dbReference>
<evidence type="ECO:0000256" key="1">
    <source>
        <dbReference type="ARBA" id="ARBA00004141"/>
    </source>
</evidence>
<comment type="similarity">
    <text evidence="11">Belongs to the amiloride-sensitive sodium channel (TC 1.A.6) family.</text>
</comment>
<evidence type="ECO:0000256" key="2">
    <source>
        <dbReference type="ARBA" id="ARBA00022448"/>
    </source>
</evidence>
<keyword evidence="7 11" id="KW-0406">Ion transport</keyword>
<protein>
    <submittedName>
        <fullName evidence="12">Uncharacterized protein</fullName>
    </submittedName>
</protein>
<keyword evidence="8" id="KW-0472">Membrane</keyword>
<evidence type="ECO:0000256" key="5">
    <source>
        <dbReference type="ARBA" id="ARBA00022989"/>
    </source>
</evidence>
<keyword evidence="5" id="KW-1133">Transmembrane helix</keyword>
<evidence type="ECO:0000256" key="10">
    <source>
        <dbReference type="ARBA" id="ARBA00023303"/>
    </source>
</evidence>
<sequence>MIDKDPNSFRSFDLFTSDIANITLDELYIRMAHQKQDLIIGCQWNDQRCSDDHFRTVLTDFGVCYSFDKQVQRYHQHLSDQ</sequence>
<dbReference type="Proteomes" id="UP001208570">
    <property type="component" value="Unassembled WGS sequence"/>
</dbReference>
<evidence type="ECO:0000313" key="12">
    <source>
        <dbReference type="EMBL" id="KAK2166350.1"/>
    </source>
</evidence>
<gene>
    <name evidence="12" type="ORF">LSH36_40g22039</name>
</gene>
<dbReference type="GO" id="GO:0016020">
    <property type="term" value="C:membrane"/>
    <property type="evidence" value="ECO:0007669"/>
    <property type="project" value="UniProtKB-SubCell"/>
</dbReference>
<organism evidence="12 13">
    <name type="scientific">Paralvinella palmiformis</name>
    <dbReference type="NCBI Taxonomy" id="53620"/>
    <lineage>
        <taxon>Eukaryota</taxon>
        <taxon>Metazoa</taxon>
        <taxon>Spiralia</taxon>
        <taxon>Lophotrochozoa</taxon>
        <taxon>Annelida</taxon>
        <taxon>Polychaeta</taxon>
        <taxon>Sedentaria</taxon>
        <taxon>Canalipalpata</taxon>
        <taxon>Terebellida</taxon>
        <taxon>Terebelliformia</taxon>
        <taxon>Alvinellidae</taxon>
        <taxon>Paralvinella</taxon>
    </lineage>
</organism>
<dbReference type="InterPro" id="IPR001873">
    <property type="entry name" value="ENaC"/>
</dbReference>
<dbReference type="EMBL" id="JAODUP010000040">
    <property type="protein sequence ID" value="KAK2166350.1"/>
    <property type="molecule type" value="Genomic_DNA"/>
</dbReference>
<evidence type="ECO:0000256" key="11">
    <source>
        <dbReference type="RuleBase" id="RU000679"/>
    </source>
</evidence>
<dbReference type="AlphaFoldDB" id="A0AAD9K972"/>